<sequence>MFGRRRRSSSHHQVRSTPWDWRDRDTRPGQWTDILTPILSATPYACSAIRPIGREPCLLKIPAVVEQSLVRRGRRGIAQPLTYPNPGGKCPDQADGAAEVFDSASGESVDHPSLGKCEWHPSPVK</sequence>
<gene>
    <name evidence="2" type="ORF">N7492_000389</name>
</gene>
<evidence type="ECO:0000313" key="2">
    <source>
        <dbReference type="EMBL" id="KAJ5182773.1"/>
    </source>
</evidence>
<protein>
    <submittedName>
        <fullName evidence="2">Uncharacterized protein</fullName>
    </submittedName>
</protein>
<feature type="region of interest" description="Disordered" evidence="1">
    <location>
        <begin position="1"/>
        <end position="27"/>
    </location>
</feature>
<proteinExistence type="predicted"/>
<feature type="compositionally biased region" description="Basic residues" evidence="1">
    <location>
        <begin position="1"/>
        <end position="14"/>
    </location>
</feature>
<reference evidence="2" key="2">
    <citation type="journal article" date="2023" name="IMA Fungus">
        <title>Comparative genomic study of the Penicillium genus elucidates a diverse pangenome and 15 lateral gene transfer events.</title>
        <authorList>
            <person name="Petersen C."/>
            <person name="Sorensen T."/>
            <person name="Nielsen M.R."/>
            <person name="Sondergaard T.E."/>
            <person name="Sorensen J.L."/>
            <person name="Fitzpatrick D.A."/>
            <person name="Frisvad J.C."/>
            <person name="Nielsen K.L."/>
        </authorList>
    </citation>
    <scope>NUCLEOTIDE SEQUENCE</scope>
    <source>
        <strain evidence="2">IBT 21917</strain>
    </source>
</reference>
<dbReference type="AlphaFoldDB" id="A0A9W9IPG4"/>
<comment type="caution">
    <text evidence="2">The sequence shown here is derived from an EMBL/GenBank/DDBJ whole genome shotgun (WGS) entry which is preliminary data.</text>
</comment>
<dbReference type="Proteomes" id="UP001146351">
    <property type="component" value="Unassembled WGS sequence"/>
</dbReference>
<accession>A0A9W9IPG4</accession>
<name>A0A9W9IPG4_9EURO</name>
<evidence type="ECO:0000256" key="1">
    <source>
        <dbReference type="SAM" id="MobiDB-lite"/>
    </source>
</evidence>
<keyword evidence="3" id="KW-1185">Reference proteome</keyword>
<evidence type="ECO:0000313" key="3">
    <source>
        <dbReference type="Proteomes" id="UP001146351"/>
    </source>
</evidence>
<reference evidence="2" key="1">
    <citation type="submission" date="2022-11" db="EMBL/GenBank/DDBJ databases">
        <authorList>
            <person name="Petersen C."/>
        </authorList>
    </citation>
    <scope>NUCLEOTIDE SEQUENCE</scope>
    <source>
        <strain evidence="2">IBT 21917</strain>
    </source>
</reference>
<feature type="region of interest" description="Disordered" evidence="1">
    <location>
        <begin position="102"/>
        <end position="125"/>
    </location>
</feature>
<organism evidence="2 3">
    <name type="scientific">Penicillium capsulatum</name>
    <dbReference type="NCBI Taxonomy" id="69766"/>
    <lineage>
        <taxon>Eukaryota</taxon>
        <taxon>Fungi</taxon>
        <taxon>Dikarya</taxon>
        <taxon>Ascomycota</taxon>
        <taxon>Pezizomycotina</taxon>
        <taxon>Eurotiomycetes</taxon>
        <taxon>Eurotiomycetidae</taxon>
        <taxon>Eurotiales</taxon>
        <taxon>Aspergillaceae</taxon>
        <taxon>Penicillium</taxon>
    </lineage>
</organism>
<dbReference type="EMBL" id="JAPQKO010000001">
    <property type="protein sequence ID" value="KAJ5182773.1"/>
    <property type="molecule type" value="Genomic_DNA"/>
</dbReference>